<evidence type="ECO:0000256" key="12">
    <source>
        <dbReference type="HAMAP-Rule" id="MF_00418"/>
    </source>
</evidence>
<evidence type="ECO:0000256" key="5">
    <source>
        <dbReference type="ARBA" id="ARBA00022490"/>
    </source>
</evidence>
<dbReference type="EC" id="4.3.3.7" evidence="4 12"/>
<dbReference type="InterPro" id="IPR005263">
    <property type="entry name" value="DapA"/>
</dbReference>
<dbReference type="AlphaFoldDB" id="A0A4Y9F9U8"/>
<dbReference type="GO" id="GO:0008840">
    <property type="term" value="F:4-hydroxy-tetrahydrodipicolinate synthase activity"/>
    <property type="evidence" value="ECO:0007669"/>
    <property type="project" value="UniProtKB-UniRule"/>
</dbReference>
<dbReference type="STRING" id="1449357.GCA_000744175_01935"/>
<evidence type="ECO:0000256" key="13">
    <source>
        <dbReference type="PIRNR" id="PIRNR001365"/>
    </source>
</evidence>
<feature type="active site" description="Proton donor/acceptor" evidence="12 14">
    <location>
        <position position="133"/>
    </location>
</feature>
<keyword evidence="6 12" id="KW-0028">Amino-acid biosynthesis</keyword>
<organism evidence="17 19">
    <name type="scientific">Thermus tengchongensis</name>
    <dbReference type="NCBI Taxonomy" id="1214928"/>
    <lineage>
        <taxon>Bacteria</taxon>
        <taxon>Thermotogati</taxon>
        <taxon>Deinococcota</taxon>
        <taxon>Deinococci</taxon>
        <taxon>Thermales</taxon>
        <taxon>Thermaceae</taxon>
        <taxon>Thermus</taxon>
    </lineage>
</organism>
<comment type="caution">
    <text evidence="17">The sequence shown here is derived from an EMBL/GenBank/DDBJ whole genome shotgun (WGS) entry which is preliminary data.</text>
</comment>
<feature type="site" description="Part of a proton relay during catalysis" evidence="12">
    <location>
        <position position="43"/>
    </location>
</feature>
<comment type="similarity">
    <text evidence="3 12 13">Belongs to the DapA family.</text>
</comment>
<evidence type="ECO:0000256" key="6">
    <source>
        <dbReference type="ARBA" id="ARBA00022605"/>
    </source>
</evidence>
<dbReference type="NCBIfam" id="TIGR02313">
    <property type="entry name" value="HpaI-NOT-DapA"/>
    <property type="match status" value="1"/>
</dbReference>
<dbReference type="GO" id="GO:0009089">
    <property type="term" value="P:lysine biosynthetic process via diaminopimelate"/>
    <property type="evidence" value="ECO:0007669"/>
    <property type="project" value="UniProtKB-UniRule"/>
</dbReference>
<proteinExistence type="inferred from homology"/>
<protein>
    <recommendedName>
        <fullName evidence="4 12">4-hydroxy-tetrahydrodipicolinate synthase</fullName>
        <shortName evidence="12">HTPA synthase</shortName>
        <ecNumber evidence="4 12">4.3.3.7</ecNumber>
    </recommendedName>
</protein>
<evidence type="ECO:0000256" key="7">
    <source>
        <dbReference type="ARBA" id="ARBA00022915"/>
    </source>
</evidence>
<dbReference type="PANTHER" id="PTHR12128:SF66">
    <property type="entry name" value="4-HYDROXY-2-OXOGLUTARATE ALDOLASE, MITOCHONDRIAL"/>
    <property type="match status" value="1"/>
</dbReference>
<evidence type="ECO:0000256" key="9">
    <source>
        <dbReference type="ARBA" id="ARBA00023239"/>
    </source>
</evidence>
<keyword evidence="5 12" id="KW-0963">Cytoplasm</keyword>
<dbReference type="GO" id="GO:0019877">
    <property type="term" value="P:diaminopimelate biosynthetic process"/>
    <property type="evidence" value="ECO:0007669"/>
    <property type="project" value="UniProtKB-UniRule"/>
</dbReference>
<keyword evidence="9 12" id="KW-0456">Lyase</keyword>
<evidence type="ECO:0000256" key="1">
    <source>
        <dbReference type="ARBA" id="ARBA00003294"/>
    </source>
</evidence>
<feature type="site" description="Part of a proton relay during catalysis" evidence="12">
    <location>
        <position position="106"/>
    </location>
</feature>
<evidence type="ECO:0000256" key="15">
    <source>
        <dbReference type="PIRSR" id="PIRSR001365-2"/>
    </source>
</evidence>
<comment type="caution">
    <text evidence="12">Was originally thought to be a dihydrodipicolinate synthase (DHDPS), catalyzing the condensation of (S)-aspartate-beta-semialdehyde [(S)-ASA] and pyruvate to dihydrodipicolinate (DHDP). However, it was shown in E.coli that the product of the enzymatic reaction is not dihydrodipicolinate but in fact (4S)-4-hydroxy-2,3,4,5-tetrahydro-(2S)-dipicolinic acid (HTPA), and that the consecutive dehydration reaction leading to DHDP is not spontaneous but catalyzed by DapB.</text>
</comment>
<dbReference type="CDD" id="cd00950">
    <property type="entry name" value="DHDPS"/>
    <property type="match status" value="1"/>
</dbReference>
<evidence type="ECO:0000313" key="18">
    <source>
        <dbReference type="Proteomes" id="UP000297244"/>
    </source>
</evidence>
<dbReference type="UniPathway" id="UPA00034">
    <property type="reaction ID" value="UER00017"/>
</dbReference>
<dbReference type="SUPFAM" id="SSF51569">
    <property type="entry name" value="Aldolase"/>
    <property type="match status" value="1"/>
</dbReference>
<evidence type="ECO:0000256" key="11">
    <source>
        <dbReference type="ARBA" id="ARBA00047836"/>
    </source>
</evidence>
<dbReference type="PIRSF" id="PIRSF001365">
    <property type="entry name" value="DHDPS"/>
    <property type="match status" value="1"/>
</dbReference>
<dbReference type="RefSeq" id="WP_135260482.1">
    <property type="nucleotide sequence ID" value="NZ_ML214239.1"/>
</dbReference>
<dbReference type="OrthoDB" id="9782828at2"/>
<keyword evidence="7 12" id="KW-0220">Diaminopimelate biosynthesis</keyword>
<evidence type="ECO:0000313" key="16">
    <source>
        <dbReference type="EMBL" id="TFU17960.1"/>
    </source>
</evidence>
<dbReference type="Pfam" id="PF00701">
    <property type="entry name" value="DHDPS"/>
    <property type="match status" value="1"/>
</dbReference>
<dbReference type="InterPro" id="IPR002220">
    <property type="entry name" value="DapA-like"/>
</dbReference>
<evidence type="ECO:0000256" key="8">
    <source>
        <dbReference type="ARBA" id="ARBA00023154"/>
    </source>
</evidence>
<dbReference type="PRINTS" id="PR00146">
    <property type="entry name" value="DHPICSNTHASE"/>
</dbReference>
<evidence type="ECO:0000313" key="19">
    <source>
        <dbReference type="Proteomes" id="UP000297668"/>
    </source>
</evidence>
<evidence type="ECO:0000256" key="4">
    <source>
        <dbReference type="ARBA" id="ARBA00012086"/>
    </source>
</evidence>
<comment type="subcellular location">
    <subcellularLocation>
        <location evidence="12">Cytoplasm</location>
    </subcellularLocation>
</comment>
<dbReference type="EMBL" id="SKBL01000001">
    <property type="protein sequence ID" value="TFU17960.1"/>
    <property type="molecule type" value="Genomic_DNA"/>
</dbReference>
<dbReference type="GO" id="GO:0005737">
    <property type="term" value="C:cytoplasm"/>
    <property type="evidence" value="ECO:0007669"/>
    <property type="project" value="UniProtKB-SubCell"/>
</dbReference>
<dbReference type="NCBIfam" id="TIGR00674">
    <property type="entry name" value="dapA"/>
    <property type="match status" value="1"/>
</dbReference>
<dbReference type="InterPro" id="IPR012691">
    <property type="entry name" value="HpaI_NOT_DapA"/>
</dbReference>
<feature type="active site" description="Schiff-base intermediate with substrate" evidence="12 14">
    <location>
        <position position="162"/>
    </location>
</feature>
<reference evidence="18 19" key="1">
    <citation type="submission" date="2019-03" db="EMBL/GenBank/DDBJ databases">
        <title>Thermus tengchongensis species for the arsenic transformation mechanism.</title>
        <authorList>
            <person name="Yuan G.C."/>
        </authorList>
    </citation>
    <scope>NUCLEOTIDE SEQUENCE [LARGE SCALE GENOMIC DNA]</scope>
    <source>
        <strain evidence="17 19">15W</strain>
        <strain evidence="16 18">15Y</strain>
    </source>
</reference>
<comment type="subunit">
    <text evidence="12">Homotetramer; dimer of dimers.</text>
</comment>
<keyword evidence="10 12" id="KW-0704">Schiff base</keyword>
<evidence type="ECO:0000256" key="14">
    <source>
        <dbReference type="PIRSR" id="PIRSR001365-1"/>
    </source>
</evidence>
<sequence length="295" mass="32778">MFRGSIPPLPTPFRRGRIDEEALRRLVERAIQGGSHGISVGGTTGEPGTQTLEERKRVMEVALEQAAGRVPVIPGTGALRLEETLELTRFAKEAGAQGAMVIVPYYLKPNQEGLYRYFAEVAKAVPDFPILLYNIPGRAGVEIAPKTVARLRRDFPHIVGLKHSSKDLEYLSHLFQEVGQDFLVFCGLESLTLPMMSLGAVGTIAATANWLPQEVAKLTELALAGDYAGARELHYHLLEANEAIFWDTNPIPLKTVLSWMGLLEKEWRLPLGPTTPEVEERLRAMARRYRLLEEA</sequence>
<dbReference type="EMBL" id="SJZF01000014">
    <property type="protein sequence ID" value="TFU25917.1"/>
    <property type="molecule type" value="Genomic_DNA"/>
</dbReference>
<gene>
    <name evidence="17" type="primary">hpaI</name>
    <name evidence="12" type="synonym">dapA</name>
    <name evidence="16" type="ORF">E0489_00080</name>
    <name evidence="17" type="ORF">E0687_08430</name>
</gene>
<keyword evidence="18" id="KW-1185">Reference proteome</keyword>
<name>A0A4Y9F9U8_9DEIN</name>
<feature type="binding site" evidence="12 15">
    <location>
        <position position="204"/>
    </location>
    <ligand>
        <name>pyruvate</name>
        <dbReference type="ChEBI" id="CHEBI:15361"/>
    </ligand>
</feature>
<comment type="pathway">
    <text evidence="2 12">Amino-acid biosynthesis; L-lysine biosynthesis via DAP pathway; (S)-tetrahydrodipicolinate from L-aspartate: step 3/4.</text>
</comment>
<comment type="catalytic activity">
    <reaction evidence="11 12">
        <text>L-aspartate 4-semialdehyde + pyruvate = (2S,4S)-4-hydroxy-2,3,4,5-tetrahydrodipicolinate + H2O + H(+)</text>
        <dbReference type="Rhea" id="RHEA:34171"/>
        <dbReference type="ChEBI" id="CHEBI:15361"/>
        <dbReference type="ChEBI" id="CHEBI:15377"/>
        <dbReference type="ChEBI" id="CHEBI:15378"/>
        <dbReference type="ChEBI" id="CHEBI:67139"/>
        <dbReference type="ChEBI" id="CHEBI:537519"/>
        <dbReference type="EC" id="4.3.3.7"/>
    </reaction>
</comment>
<evidence type="ECO:0000313" key="17">
    <source>
        <dbReference type="EMBL" id="TFU25917.1"/>
    </source>
</evidence>
<feature type="binding site" evidence="12 15">
    <location>
        <position position="44"/>
    </location>
    <ligand>
        <name>pyruvate</name>
        <dbReference type="ChEBI" id="CHEBI:15361"/>
    </ligand>
</feature>
<dbReference type="PROSITE" id="PS00666">
    <property type="entry name" value="DHDPS_2"/>
    <property type="match status" value="1"/>
</dbReference>
<comment type="function">
    <text evidence="1 12">Catalyzes the condensation of (S)-aspartate-beta-semialdehyde [(S)-ASA] and pyruvate to 4-hydroxy-tetrahydrodipicolinate (HTPA).</text>
</comment>
<evidence type="ECO:0000256" key="2">
    <source>
        <dbReference type="ARBA" id="ARBA00005120"/>
    </source>
</evidence>
<dbReference type="HAMAP" id="MF_00418">
    <property type="entry name" value="DapA"/>
    <property type="match status" value="1"/>
</dbReference>
<dbReference type="Proteomes" id="UP000297244">
    <property type="component" value="Unassembled WGS sequence"/>
</dbReference>
<dbReference type="InterPro" id="IPR013785">
    <property type="entry name" value="Aldolase_TIM"/>
</dbReference>
<evidence type="ECO:0000256" key="10">
    <source>
        <dbReference type="ARBA" id="ARBA00023270"/>
    </source>
</evidence>
<dbReference type="PANTHER" id="PTHR12128">
    <property type="entry name" value="DIHYDRODIPICOLINATE SYNTHASE"/>
    <property type="match status" value="1"/>
</dbReference>
<dbReference type="SMART" id="SM01130">
    <property type="entry name" value="DHDPS"/>
    <property type="match status" value="1"/>
</dbReference>
<dbReference type="Proteomes" id="UP000297668">
    <property type="component" value="Unassembled WGS sequence"/>
</dbReference>
<accession>A0A4Y9F9U8</accession>
<dbReference type="InterPro" id="IPR020625">
    <property type="entry name" value="Schiff_base-form_aldolases_AS"/>
</dbReference>
<dbReference type="Gene3D" id="3.20.20.70">
    <property type="entry name" value="Aldolase class I"/>
    <property type="match status" value="1"/>
</dbReference>
<evidence type="ECO:0000256" key="3">
    <source>
        <dbReference type="ARBA" id="ARBA00007592"/>
    </source>
</evidence>
<keyword evidence="8 12" id="KW-0457">Lysine biosynthesis</keyword>